<dbReference type="InterPro" id="IPR036428">
    <property type="entry name" value="PCD_sf"/>
</dbReference>
<accession>A0A927JBS8</accession>
<dbReference type="EMBL" id="JACYWE010000003">
    <property type="protein sequence ID" value="MBD8506260.1"/>
    <property type="molecule type" value="Genomic_DNA"/>
</dbReference>
<dbReference type="InterPro" id="IPR001533">
    <property type="entry name" value="Pterin_deHydtase"/>
</dbReference>
<dbReference type="PANTHER" id="PTHR12599">
    <property type="entry name" value="PTERIN-4-ALPHA-CARBINOLAMINE DEHYDRATASE"/>
    <property type="match status" value="1"/>
</dbReference>
<comment type="catalytic activity">
    <reaction evidence="1">
        <text>(4aS,6R)-4a-hydroxy-L-erythro-5,6,7,8-tetrahydrobiopterin = (6R)-L-erythro-6,7-dihydrobiopterin + H2O</text>
        <dbReference type="Rhea" id="RHEA:11920"/>
        <dbReference type="ChEBI" id="CHEBI:15377"/>
        <dbReference type="ChEBI" id="CHEBI:15642"/>
        <dbReference type="ChEBI" id="CHEBI:43120"/>
        <dbReference type="EC" id="4.2.1.96"/>
    </reaction>
</comment>
<name>A0A927JBS8_9ACTN</name>
<dbReference type="SUPFAM" id="SSF55248">
    <property type="entry name" value="PCD-like"/>
    <property type="match status" value="1"/>
</dbReference>
<evidence type="ECO:0000256" key="5">
    <source>
        <dbReference type="ARBA" id="ARBA00023239"/>
    </source>
</evidence>
<dbReference type="Gene3D" id="3.30.1360.20">
    <property type="entry name" value="Transcriptional coactivator/pterin dehydratase"/>
    <property type="match status" value="1"/>
</dbReference>
<protein>
    <recommendedName>
        <fullName evidence="4">Putative pterin-4-alpha-carbinolamine dehydratase</fullName>
        <ecNumber evidence="3">4.2.1.96</ecNumber>
    </recommendedName>
</protein>
<proteinExistence type="inferred from homology"/>
<dbReference type="NCBIfam" id="NF002017">
    <property type="entry name" value="PRK00823.1-2"/>
    <property type="match status" value="1"/>
</dbReference>
<keyword evidence="7" id="KW-1185">Reference proteome</keyword>
<sequence length="99" mass="10978">MSDILDDATIDQFLESLDSWHRDGAALKRTAAMASFPDAILLIDRVAVIAEELDHHPDMDIRWRTVHFSCTTHSAGGLTQRDLDLANQIEAEITSISTS</sequence>
<gene>
    <name evidence="6" type="ORF">HT102_07170</name>
</gene>
<comment type="similarity">
    <text evidence="2">Belongs to the pterin-4-alpha-carbinolamine dehydratase family.</text>
</comment>
<dbReference type="PANTHER" id="PTHR12599:SF0">
    <property type="entry name" value="PTERIN-4-ALPHA-CARBINOLAMINE DEHYDRATASE"/>
    <property type="match status" value="1"/>
</dbReference>
<organism evidence="6 7">
    <name type="scientific">Lolliginicoccus lacisalsi</name>
    <dbReference type="NCBI Taxonomy" id="2742202"/>
    <lineage>
        <taxon>Bacteria</taxon>
        <taxon>Bacillati</taxon>
        <taxon>Actinomycetota</taxon>
        <taxon>Actinomycetes</taxon>
        <taxon>Mycobacteriales</taxon>
        <taxon>Hoyosellaceae</taxon>
        <taxon>Lolliginicoccus</taxon>
    </lineage>
</organism>
<comment type="caution">
    <text evidence="6">The sequence shown here is derived from an EMBL/GenBank/DDBJ whole genome shotgun (WGS) entry which is preliminary data.</text>
</comment>
<dbReference type="RefSeq" id="WP_192038709.1">
    <property type="nucleotide sequence ID" value="NZ_JACYWE010000003.1"/>
</dbReference>
<evidence type="ECO:0000256" key="1">
    <source>
        <dbReference type="ARBA" id="ARBA00001554"/>
    </source>
</evidence>
<dbReference type="GO" id="GO:0008124">
    <property type="term" value="F:4-alpha-hydroxytetrahydrobiopterin dehydratase activity"/>
    <property type="evidence" value="ECO:0007669"/>
    <property type="project" value="UniProtKB-EC"/>
</dbReference>
<evidence type="ECO:0000313" key="6">
    <source>
        <dbReference type="EMBL" id="MBD8506260.1"/>
    </source>
</evidence>
<keyword evidence="5 6" id="KW-0456">Lyase</keyword>
<reference evidence="6" key="1">
    <citation type="submission" date="2020-09" db="EMBL/GenBank/DDBJ databases">
        <title>Hoyosella lacisalsi sp. nov., a halotolerant actinobacterium isolated from soil of Lake Gudzhirganskoe.</title>
        <authorList>
            <person name="Yang Q."/>
            <person name="Guo P.Y."/>
            <person name="Liu S.W."/>
            <person name="Li F.N."/>
            <person name="Sun C.H."/>
        </authorList>
    </citation>
    <scope>NUCLEOTIDE SEQUENCE</scope>
    <source>
        <strain evidence="6">G463</strain>
    </source>
</reference>
<evidence type="ECO:0000256" key="4">
    <source>
        <dbReference type="ARBA" id="ARBA00021735"/>
    </source>
</evidence>
<dbReference type="EC" id="4.2.1.96" evidence="3"/>
<dbReference type="AlphaFoldDB" id="A0A927JBS8"/>
<evidence type="ECO:0000256" key="2">
    <source>
        <dbReference type="ARBA" id="ARBA00006472"/>
    </source>
</evidence>
<dbReference type="Pfam" id="PF01329">
    <property type="entry name" value="Pterin_4a"/>
    <property type="match status" value="1"/>
</dbReference>
<dbReference type="GO" id="GO:0006729">
    <property type="term" value="P:tetrahydrobiopterin biosynthetic process"/>
    <property type="evidence" value="ECO:0007669"/>
    <property type="project" value="InterPro"/>
</dbReference>
<evidence type="ECO:0000313" key="7">
    <source>
        <dbReference type="Proteomes" id="UP000642993"/>
    </source>
</evidence>
<evidence type="ECO:0000256" key="3">
    <source>
        <dbReference type="ARBA" id="ARBA00013252"/>
    </source>
</evidence>
<dbReference type="Proteomes" id="UP000642993">
    <property type="component" value="Unassembled WGS sequence"/>
</dbReference>
<dbReference type="CDD" id="cd00488">
    <property type="entry name" value="PCD_DCoH"/>
    <property type="match status" value="1"/>
</dbReference>